<gene>
    <name evidence="3" type="ORF">C7B65_13835</name>
</gene>
<feature type="transmembrane region" description="Helical" evidence="1">
    <location>
        <begin position="12"/>
        <end position="34"/>
    </location>
</feature>
<evidence type="ECO:0000259" key="2">
    <source>
        <dbReference type="Pfam" id="PF09851"/>
    </source>
</evidence>
<keyword evidence="4" id="KW-1185">Reference proteome</keyword>
<keyword evidence="1" id="KW-0812">Transmembrane</keyword>
<dbReference type="STRING" id="1920490.GCA_001895925_00252"/>
<sequence>MLRKPKNRKVAAILALAGVAPLPFFGVSLHLVGLHKFYLGQKWWGLLYILFATTPIAAIAGVIEAVWYLIQDSDEFDQNFNDELAEPGMISKSAPVVAEKVVAIADAMRHLDQLRQDGLITEYEFEQKRRQLLDRIH</sequence>
<dbReference type="Pfam" id="PF09851">
    <property type="entry name" value="SHOCT"/>
    <property type="match status" value="1"/>
</dbReference>
<evidence type="ECO:0000256" key="1">
    <source>
        <dbReference type="SAM" id="Phobius"/>
    </source>
</evidence>
<dbReference type="InterPro" id="IPR018649">
    <property type="entry name" value="SHOCT"/>
</dbReference>
<feature type="transmembrane region" description="Helical" evidence="1">
    <location>
        <begin position="46"/>
        <end position="70"/>
    </location>
</feature>
<reference evidence="3 4" key="2">
    <citation type="submission" date="2018-03" db="EMBL/GenBank/DDBJ databases">
        <title>The ancient ancestry and fast evolution of plastids.</title>
        <authorList>
            <person name="Moore K.R."/>
            <person name="Magnabosco C."/>
            <person name="Momper L."/>
            <person name="Gold D.A."/>
            <person name="Bosak T."/>
            <person name="Fournier G.P."/>
        </authorList>
    </citation>
    <scope>NUCLEOTIDE SEQUENCE [LARGE SCALE GENOMIC DNA]</scope>
    <source>
        <strain evidence="3 4">ULC007</strain>
    </source>
</reference>
<organism evidence="3 4">
    <name type="scientific">Phormidesmis priestleyi ULC007</name>
    <dbReference type="NCBI Taxonomy" id="1920490"/>
    <lineage>
        <taxon>Bacteria</taxon>
        <taxon>Bacillati</taxon>
        <taxon>Cyanobacteriota</taxon>
        <taxon>Cyanophyceae</taxon>
        <taxon>Leptolyngbyales</taxon>
        <taxon>Leptolyngbyaceae</taxon>
        <taxon>Phormidesmis</taxon>
    </lineage>
</organism>
<dbReference type="AlphaFoldDB" id="A0A2T1DEL9"/>
<evidence type="ECO:0000313" key="3">
    <source>
        <dbReference type="EMBL" id="PSB18891.1"/>
    </source>
</evidence>
<dbReference type="EMBL" id="PVWG01000014">
    <property type="protein sequence ID" value="PSB18891.1"/>
    <property type="molecule type" value="Genomic_DNA"/>
</dbReference>
<comment type="caution">
    <text evidence="3">The sequence shown here is derived from an EMBL/GenBank/DDBJ whole genome shotgun (WGS) entry which is preliminary data.</text>
</comment>
<feature type="domain" description="SHOCT" evidence="2">
    <location>
        <begin position="106"/>
        <end position="133"/>
    </location>
</feature>
<name>A0A2T1DEL9_9CYAN</name>
<evidence type="ECO:0000313" key="4">
    <source>
        <dbReference type="Proteomes" id="UP000238634"/>
    </source>
</evidence>
<keyword evidence="1" id="KW-1133">Transmembrane helix</keyword>
<protein>
    <recommendedName>
        <fullName evidence="2">SHOCT domain-containing protein</fullName>
    </recommendedName>
</protein>
<dbReference type="OrthoDB" id="9816361at2"/>
<accession>A0A2T1DEL9</accession>
<reference evidence="3 4" key="1">
    <citation type="submission" date="2018-02" db="EMBL/GenBank/DDBJ databases">
        <authorList>
            <person name="Cohen D.B."/>
            <person name="Kent A.D."/>
        </authorList>
    </citation>
    <scope>NUCLEOTIDE SEQUENCE [LARGE SCALE GENOMIC DNA]</scope>
    <source>
        <strain evidence="3 4">ULC007</strain>
    </source>
</reference>
<keyword evidence="1" id="KW-0472">Membrane</keyword>
<proteinExistence type="predicted"/>
<dbReference type="Proteomes" id="UP000238634">
    <property type="component" value="Unassembled WGS sequence"/>
</dbReference>